<accession>A0A4U0EQG8</accession>
<dbReference type="InterPro" id="IPR036380">
    <property type="entry name" value="Isochorismatase-like_sf"/>
</dbReference>
<evidence type="ECO:0000259" key="3">
    <source>
        <dbReference type="Pfam" id="PF00857"/>
    </source>
</evidence>
<evidence type="ECO:0000313" key="5">
    <source>
        <dbReference type="Proteomes" id="UP000307657"/>
    </source>
</evidence>
<name>A0A4U0EQG8_9FLAO</name>
<dbReference type="PANTHER" id="PTHR43540">
    <property type="entry name" value="PEROXYUREIDOACRYLATE/UREIDOACRYLATE AMIDOHYDROLASE-RELATED"/>
    <property type="match status" value="1"/>
</dbReference>
<feature type="chain" id="PRO_5020270643" evidence="2">
    <location>
        <begin position="21"/>
        <end position="245"/>
    </location>
</feature>
<feature type="signal peptide" evidence="2">
    <location>
        <begin position="1"/>
        <end position="20"/>
    </location>
</feature>
<dbReference type="InterPro" id="IPR000868">
    <property type="entry name" value="Isochorismatase-like_dom"/>
</dbReference>
<reference evidence="4 5" key="1">
    <citation type="submission" date="2019-04" db="EMBL/GenBank/DDBJ databases">
        <title>Lacinutrix sp. nov., isolated from marine water.</title>
        <authorList>
            <person name="Kim W."/>
        </authorList>
    </citation>
    <scope>NUCLEOTIDE SEQUENCE [LARGE SCALE GENOMIC DNA]</scope>
    <source>
        <strain evidence="4 5">CAU 1491</strain>
    </source>
</reference>
<keyword evidence="1 4" id="KW-0378">Hydrolase</keyword>
<gene>
    <name evidence="4" type="ORF">E5167_12795</name>
</gene>
<evidence type="ECO:0000256" key="1">
    <source>
        <dbReference type="ARBA" id="ARBA00022801"/>
    </source>
</evidence>
<dbReference type="Gene3D" id="3.40.50.850">
    <property type="entry name" value="Isochorismatase-like"/>
    <property type="match status" value="1"/>
</dbReference>
<dbReference type="RefSeq" id="WP_136844552.1">
    <property type="nucleotide sequence ID" value="NZ_SUPL01000007.1"/>
</dbReference>
<feature type="domain" description="Isochorismatase-like" evidence="3">
    <location>
        <begin position="33"/>
        <end position="207"/>
    </location>
</feature>
<dbReference type="SUPFAM" id="SSF52499">
    <property type="entry name" value="Isochorismatase-like hydrolases"/>
    <property type="match status" value="1"/>
</dbReference>
<proteinExistence type="predicted"/>
<dbReference type="GO" id="GO:0016787">
    <property type="term" value="F:hydrolase activity"/>
    <property type="evidence" value="ECO:0007669"/>
    <property type="project" value="UniProtKB-KW"/>
</dbReference>
<keyword evidence="5" id="KW-1185">Reference proteome</keyword>
<dbReference type="EMBL" id="SUPL01000007">
    <property type="protein sequence ID" value="TJY33374.1"/>
    <property type="molecule type" value="Genomic_DNA"/>
</dbReference>
<dbReference type="InterPro" id="IPR050272">
    <property type="entry name" value="Isochorismatase-like_hydrls"/>
</dbReference>
<protein>
    <submittedName>
        <fullName evidence="4">Cysteine hydrolase</fullName>
    </submittedName>
</protein>
<dbReference type="Pfam" id="PF00857">
    <property type="entry name" value="Isochorismatase"/>
    <property type="match status" value="1"/>
</dbReference>
<organism evidence="4 5">
    <name type="scientific">Pontimicrobium aquaticum</name>
    <dbReference type="NCBI Taxonomy" id="2565367"/>
    <lineage>
        <taxon>Bacteria</taxon>
        <taxon>Pseudomonadati</taxon>
        <taxon>Bacteroidota</taxon>
        <taxon>Flavobacteriia</taxon>
        <taxon>Flavobacteriales</taxon>
        <taxon>Flavobacteriaceae</taxon>
        <taxon>Pontimicrobium</taxon>
    </lineage>
</organism>
<dbReference type="Proteomes" id="UP000307657">
    <property type="component" value="Unassembled WGS sequence"/>
</dbReference>
<comment type="caution">
    <text evidence="4">The sequence shown here is derived from an EMBL/GenBank/DDBJ whole genome shotgun (WGS) entry which is preliminary data.</text>
</comment>
<dbReference type="AlphaFoldDB" id="A0A4U0EQG8"/>
<evidence type="ECO:0000256" key="2">
    <source>
        <dbReference type="SAM" id="SignalP"/>
    </source>
</evidence>
<dbReference type="OrthoDB" id="9791276at2"/>
<keyword evidence="2" id="KW-0732">Signal</keyword>
<evidence type="ECO:0000313" key="4">
    <source>
        <dbReference type="EMBL" id="TJY33374.1"/>
    </source>
</evidence>
<sequence length="245" mass="27520">MKNLFKTLVMFVMGVTSVFAQLPEPGFIIDEHTAIVITDPQNDFLSPDGVAWGAVGESVMENNTIENLETIFKLGEQYNIPVFISPHYYYEHDHVWKFEGTLEKLMHNINMFDRGDQLNTRGFKGSGADWLPRYKKYINKDGVVISSPHKVFGSESNDLALQLRKQKIDKVILAGMSGNLCAESHMRELIENGFEVAVVGDATASAKLPGLDGNQAAQTNYKLISSKLYTTEELVKELKMHKTKM</sequence>